<keyword evidence="3" id="KW-1185">Reference proteome</keyword>
<feature type="region of interest" description="Disordered" evidence="1">
    <location>
        <begin position="103"/>
        <end position="166"/>
    </location>
</feature>
<comment type="caution">
    <text evidence="2">The sequence shown here is derived from an EMBL/GenBank/DDBJ whole genome shotgun (WGS) entry which is preliminary data.</text>
</comment>
<sequence length="166" mass="16819">MTSSAQMASEQSTTPPVNDDVPAGSVLVPVLVAVPDPDVHMFTEAQDMNISNGEFEAAQEIKTVYADGTQVIEQPSLGGSAHMFTRSVRTTITGGKFTAARSIATYGTPTPTAAPAPQEANASNSNASPSTPPSAEANAAPSGSGTIGCTPASRPGVPDPQVPPRV</sequence>
<proteinExistence type="predicted"/>
<dbReference type="Proteomes" id="UP001063166">
    <property type="component" value="Unassembled WGS sequence"/>
</dbReference>
<reference evidence="2" key="1">
    <citation type="submission" date="2022-07" db="EMBL/GenBank/DDBJ databases">
        <title>The genome of Lyophyllum shimeji provides insight into the initial evolution of ectomycorrhizal fungal genome.</title>
        <authorList>
            <person name="Kobayashi Y."/>
            <person name="Shibata T."/>
            <person name="Hirakawa H."/>
            <person name="Shigenobu S."/>
            <person name="Nishiyama T."/>
            <person name="Yamada A."/>
            <person name="Hasebe M."/>
            <person name="Kawaguchi M."/>
        </authorList>
    </citation>
    <scope>NUCLEOTIDE SEQUENCE</scope>
    <source>
        <strain evidence="2">AT787</strain>
    </source>
</reference>
<evidence type="ECO:0000256" key="1">
    <source>
        <dbReference type="SAM" id="MobiDB-lite"/>
    </source>
</evidence>
<feature type="compositionally biased region" description="Low complexity" evidence="1">
    <location>
        <begin position="108"/>
        <end position="142"/>
    </location>
</feature>
<accession>A0A9P3PWT8</accession>
<dbReference type="EMBL" id="BRPK01000012">
    <property type="protein sequence ID" value="GLB43071.1"/>
    <property type="molecule type" value="Genomic_DNA"/>
</dbReference>
<evidence type="ECO:0000313" key="2">
    <source>
        <dbReference type="EMBL" id="GLB43071.1"/>
    </source>
</evidence>
<evidence type="ECO:0000313" key="3">
    <source>
        <dbReference type="Proteomes" id="UP001063166"/>
    </source>
</evidence>
<feature type="region of interest" description="Disordered" evidence="1">
    <location>
        <begin position="1"/>
        <end position="22"/>
    </location>
</feature>
<protein>
    <submittedName>
        <fullName evidence="2">Uncharacterized protein</fullName>
    </submittedName>
</protein>
<name>A0A9P3PWT8_LYOSH</name>
<gene>
    <name evidence="2" type="ORF">LshimejAT787_1205200</name>
</gene>
<feature type="compositionally biased region" description="Polar residues" evidence="1">
    <location>
        <begin position="1"/>
        <end position="16"/>
    </location>
</feature>
<dbReference type="AlphaFoldDB" id="A0A9P3PWT8"/>
<organism evidence="2 3">
    <name type="scientific">Lyophyllum shimeji</name>
    <name type="common">Hon-shimeji</name>
    <name type="synonym">Tricholoma shimeji</name>
    <dbReference type="NCBI Taxonomy" id="47721"/>
    <lineage>
        <taxon>Eukaryota</taxon>
        <taxon>Fungi</taxon>
        <taxon>Dikarya</taxon>
        <taxon>Basidiomycota</taxon>
        <taxon>Agaricomycotina</taxon>
        <taxon>Agaricomycetes</taxon>
        <taxon>Agaricomycetidae</taxon>
        <taxon>Agaricales</taxon>
        <taxon>Tricholomatineae</taxon>
        <taxon>Lyophyllaceae</taxon>
        <taxon>Lyophyllum</taxon>
    </lineage>
</organism>
<feature type="compositionally biased region" description="Pro residues" evidence="1">
    <location>
        <begin position="157"/>
        <end position="166"/>
    </location>
</feature>